<dbReference type="InterPro" id="IPR009080">
    <property type="entry name" value="tRNAsynth_Ia_anticodon-bd"/>
</dbReference>
<dbReference type="SUPFAM" id="SSF52374">
    <property type="entry name" value="Nucleotidylyl transferase"/>
    <property type="match status" value="1"/>
</dbReference>
<comment type="similarity">
    <text evidence="2 13">Belongs to the class-I aminoacyl-tRNA synthetase family.</text>
</comment>
<evidence type="ECO:0000256" key="6">
    <source>
        <dbReference type="ARBA" id="ARBA00022723"/>
    </source>
</evidence>
<dbReference type="HAMAP" id="MF_00041">
    <property type="entry name" value="Cys_tRNA_synth"/>
    <property type="match status" value="1"/>
</dbReference>
<evidence type="ECO:0000256" key="3">
    <source>
        <dbReference type="ARBA" id="ARBA00011245"/>
    </source>
</evidence>
<dbReference type="SUPFAM" id="SSF47323">
    <property type="entry name" value="Anticodon-binding domain of a subclass of class I aminoacyl-tRNA synthetases"/>
    <property type="match status" value="1"/>
</dbReference>
<keyword evidence="6 13" id="KW-0479">Metal-binding</keyword>
<dbReference type="Gene3D" id="1.20.120.1910">
    <property type="entry name" value="Cysteine-tRNA ligase, C-terminal anti-codon recognition domain"/>
    <property type="match status" value="1"/>
</dbReference>
<dbReference type="EMBL" id="VYVN01000003">
    <property type="protein sequence ID" value="KAA9241999.1"/>
    <property type="molecule type" value="Genomic_DNA"/>
</dbReference>
<keyword evidence="17" id="KW-1185">Reference proteome</keyword>
<evidence type="ECO:0000256" key="11">
    <source>
        <dbReference type="ARBA" id="ARBA00023146"/>
    </source>
</evidence>
<dbReference type="SMART" id="SM00840">
    <property type="entry name" value="DALR_2"/>
    <property type="match status" value="1"/>
</dbReference>
<comment type="subcellular location">
    <subcellularLocation>
        <location evidence="1 13">Cytoplasm</location>
    </subcellularLocation>
</comment>
<organism evidence="16 17">
    <name type="scientific">Aerococcus tenax</name>
    <dbReference type="NCBI Taxonomy" id="3078812"/>
    <lineage>
        <taxon>Bacteria</taxon>
        <taxon>Bacillati</taxon>
        <taxon>Bacillota</taxon>
        <taxon>Bacilli</taxon>
        <taxon>Lactobacillales</taxon>
        <taxon>Aerococcaceae</taxon>
        <taxon>Aerococcus</taxon>
    </lineage>
</organism>
<dbReference type="Pfam" id="PF23493">
    <property type="entry name" value="CysS_C"/>
    <property type="match status" value="1"/>
</dbReference>
<evidence type="ECO:0000313" key="17">
    <source>
        <dbReference type="Proteomes" id="UP000326476"/>
    </source>
</evidence>
<evidence type="ECO:0000259" key="15">
    <source>
        <dbReference type="SMART" id="SM00840"/>
    </source>
</evidence>
<keyword evidence="7 13" id="KW-0547">Nucleotide-binding</keyword>
<dbReference type="InterPro" id="IPR015803">
    <property type="entry name" value="Cys-tRNA-ligase"/>
</dbReference>
<evidence type="ECO:0000256" key="1">
    <source>
        <dbReference type="ARBA" id="ARBA00004496"/>
    </source>
</evidence>
<dbReference type="GO" id="GO:0005524">
    <property type="term" value="F:ATP binding"/>
    <property type="evidence" value="ECO:0007669"/>
    <property type="project" value="UniProtKB-UniRule"/>
</dbReference>
<name>A0A5N1BUU3_9LACT</name>
<keyword evidence="8 13" id="KW-0862">Zinc</keyword>
<dbReference type="InterPro" id="IPR032678">
    <property type="entry name" value="tRNA-synt_1_cat_dom"/>
</dbReference>
<comment type="caution">
    <text evidence="16">The sequence shown here is derived from an EMBL/GenBank/DDBJ whole genome shotgun (WGS) entry which is preliminary data.</text>
</comment>
<dbReference type="RefSeq" id="WP_111822279.1">
    <property type="nucleotide sequence ID" value="NZ_QMGY01000003.1"/>
</dbReference>
<dbReference type="FunFam" id="3.40.50.620:FF:000009">
    <property type="entry name" value="Cysteine--tRNA ligase"/>
    <property type="match status" value="1"/>
</dbReference>
<comment type="catalytic activity">
    <reaction evidence="12 13">
        <text>tRNA(Cys) + L-cysteine + ATP = L-cysteinyl-tRNA(Cys) + AMP + diphosphate</text>
        <dbReference type="Rhea" id="RHEA:17773"/>
        <dbReference type="Rhea" id="RHEA-COMP:9661"/>
        <dbReference type="Rhea" id="RHEA-COMP:9679"/>
        <dbReference type="ChEBI" id="CHEBI:30616"/>
        <dbReference type="ChEBI" id="CHEBI:33019"/>
        <dbReference type="ChEBI" id="CHEBI:35235"/>
        <dbReference type="ChEBI" id="CHEBI:78442"/>
        <dbReference type="ChEBI" id="CHEBI:78517"/>
        <dbReference type="ChEBI" id="CHEBI:456215"/>
        <dbReference type="EC" id="6.1.1.16"/>
    </reaction>
</comment>
<evidence type="ECO:0000256" key="10">
    <source>
        <dbReference type="ARBA" id="ARBA00022917"/>
    </source>
</evidence>
<dbReference type="InterPro" id="IPR014729">
    <property type="entry name" value="Rossmann-like_a/b/a_fold"/>
</dbReference>
<feature type="binding site" evidence="13">
    <location>
        <position position="274"/>
    </location>
    <ligand>
        <name>ATP</name>
        <dbReference type="ChEBI" id="CHEBI:30616"/>
    </ligand>
</feature>
<evidence type="ECO:0000256" key="14">
    <source>
        <dbReference type="SAM" id="Coils"/>
    </source>
</evidence>
<reference evidence="17" key="1">
    <citation type="submission" date="2019-09" db="EMBL/GenBank/DDBJ databases">
        <title>Draft genome sequence assemblies of isolates from the urinary tract.</title>
        <authorList>
            <person name="Mores C.R."/>
            <person name="Putonti C."/>
            <person name="Wolfe A.J."/>
        </authorList>
    </citation>
    <scope>NUCLEOTIDE SEQUENCE [LARGE SCALE GENOMIC DNA]</scope>
    <source>
        <strain evidence="17">UMB8614</strain>
    </source>
</reference>
<dbReference type="Pfam" id="PF09190">
    <property type="entry name" value="DALR_2"/>
    <property type="match status" value="1"/>
</dbReference>
<dbReference type="GO" id="GO:0006423">
    <property type="term" value="P:cysteinyl-tRNA aminoacylation"/>
    <property type="evidence" value="ECO:0007669"/>
    <property type="project" value="UniProtKB-UniRule"/>
</dbReference>
<proteinExistence type="inferred from homology"/>
<comment type="subunit">
    <text evidence="3 13">Monomer.</text>
</comment>
<keyword evidence="11 13" id="KW-0030">Aminoacyl-tRNA synthetase</keyword>
<evidence type="ECO:0000256" key="7">
    <source>
        <dbReference type="ARBA" id="ARBA00022741"/>
    </source>
</evidence>
<dbReference type="NCBIfam" id="TIGR00435">
    <property type="entry name" value="cysS"/>
    <property type="match status" value="1"/>
</dbReference>
<feature type="short sequence motif" description="'KMSKS' region" evidence="13">
    <location>
        <begin position="271"/>
        <end position="275"/>
    </location>
</feature>
<feature type="short sequence motif" description="'HIGH' region" evidence="13">
    <location>
        <begin position="30"/>
        <end position="40"/>
    </location>
</feature>
<evidence type="ECO:0000256" key="4">
    <source>
        <dbReference type="ARBA" id="ARBA00022490"/>
    </source>
</evidence>
<keyword evidence="10 13" id="KW-0648">Protein biosynthesis</keyword>
<comment type="cofactor">
    <cofactor evidence="13">
        <name>Zn(2+)</name>
        <dbReference type="ChEBI" id="CHEBI:29105"/>
    </cofactor>
    <text evidence="13">Binds 1 zinc ion per subunit.</text>
</comment>
<dbReference type="Gene3D" id="3.40.50.620">
    <property type="entry name" value="HUPs"/>
    <property type="match status" value="1"/>
</dbReference>
<keyword evidence="14" id="KW-0175">Coiled coil</keyword>
<dbReference type="GO" id="GO:0004817">
    <property type="term" value="F:cysteine-tRNA ligase activity"/>
    <property type="evidence" value="ECO:0007669"/>
    <property type="project" value="UniProtKB-UniRule"/>
</dbReference>
<dbReference type="InterPro" id="IPR015273">
    <property type="entry name" value="Cys-tRNA-synt_Ia_DALR"/>
</dbReference>
<dbReference type="GO" id="GO:0008270">
    <property type="term" value="F:zinc ion binding"/>
    <property type="evidence" value="ECO:0007669"/>
    <property type="project" value="UniProtKB-UniRule"/>
</dbReference>
<dbReference type="Pfam" id="PF01406">
    <property type="entry name" value="tRNA-synt_1e"/>
    <property type="match status" value="1"/>
</dbReference>
<dbReference type="Proteomes" id="UP000326476">
    <property type="component" value="Unassembled WGS sequence"/>
</dbReference>
<dbReference type="CDD" id="cd00672">
    <property type="entry name" value="CysRS_core"/>
    <property type="match status" value="1"/>
</dbReference>
<evidence type="ECO:0000256" key="8">
    <source>
        <dbReference type="ARBA" id="ARBA00022833"/>
    </source>
</evidence>
<feature type="binding site" evidence="13">
    <location>
        <position position="28"/>
    </location>
    <ligand>
        <name>Zn(2+)</name>
        <dbReference type="ChEBI" id="CHEBI:29105"/>
    </ligand>
</feature>
<evidence type="ECO:0000256" key="2">
    <source>
        <dbReference type="ARBA" id="ARBA00005594"/>
    </source>
</evidence>
<dbReference type="GO" id="GO:0005829">
    <property type="term" value="C:cytosol"/>
    <property type="evidence" value="ECO:0007669"/>
    <property type="project" value="TreeGrafter"/>
</dbReference>
<gene>
    <name evidence="13 16" type="primary">cysS</name>
    <name evidence="16" type="ORF">F6I34_02020</name>
</gene>
<feature type="binding site" evidence="13">
    <location>
        <position position="237"/>
    </location>
    <ligand>
        <name>Zn(2+)</name>
        <dbReference type="ChEBI" id="CHEBI:29105"/>
    </ligand>
</feature>
<evidence type="ECO:0000313" key="16">
    <source>
        <dbReference type="EMBL" id="KAA9241999.1"/>
    </source>
</evidence>
<feature type="binding site" evidence="13">
    <location>
        <position position="212"/>
    </location>
    <ligand>
        <name>Zn(2+)</name>
        <dbReference type="ChEBI" id="CHEBI:29105"/>
    </ligand>
</feature>
<feature type="domain" description="Cysteinyl-tRNA synthetase class Ia DALR" evidence="15">
    <location>
        <begin position="358"/>
        <end position="421"/>
    </location>
</feature>
<dbReference type="PRINTS" id="PR00983">
    <property type="entry name" value="TRNASYNTHCYS"/>
</dbReference>
<feature type="binding site" evidence="13">
    <location>
        <position position="241"/>
    </location>
    <ligand>
        <name>Zn(2+)</name>
        <dbReference type="ChEBI" id="CHEBI:29105"/>
    </ligand>
</feature>
<evidence type="ECO:0000256" key="5">
    <source>
        <dbReference type="ARBA" id="ARBA00022598"/>
    </source>
</evidence>
<feature type="coiled-coil region" evidence="14">
    <location>
        <begin position="307"/>
        <end position="355"/>
    </location>
</feature>
<keyword evidence="5 13" id="KW-0436">Ligase</keyword>
<keyword evidence="4 13" id="KW-0963">Cytoplasm</keyword>
<dbReference type="AlphaFoldDB" id="A0A5N1BUU3"/>
<keyword evidence="9 13" id="KW-0067">ATP-binding</keyword>
<accession>A0A5N1BUU3</accession>
<protein>
    <recommendedName>
        <fullName evidence="13">Cysteine--tRNA ligase</fullName>
        <ecNumber evidence="13">6.1.1.16</ecNumber>
    </recommendedName>
    <alternativeName>
        <fullName evidence="13">Cysteinyl-tRNA synthetase</fullName>
        <shortName evidence="13">CysRS</shortName>
    </alternativeName>
</protein>
<dbReference type="PANTHER" id="PTHR10890">
    <property type="entry name" value="CYSTEINYL-TRNA SYNTHETASE"/>
    <property type="match status" value="1"/>
</dbReference>
<dbReference type="PANTHER" id="PTHR10890:SF3">
    <property type="entry name" value="CYSTEINE--TRNA LIGASE, CYTOPLASMIC"/>
    <property type="match status" value="1"/>
</dbReference>
<evidence type="ECO:0000256" key="12">
    <source>
        <dbReference type="ARBA" id="ARBA00047398"/>
    </source>
</evidence>
<evidence type="ECO:0000256" key="9">
    <source>
        <dbReference type="ARBA" id="ARBA00022840"/>
    </source>
</evidence>
<sequence>MLTVYNTLTKSKEEFHPINEGKVNMYVCGPTVYNYIHIGNARSIVAFDVIRRYLEYRGYEVNFVSNFTDVDDKIIKRSQEEGITSREVADKYIAAYYEDIDKLNVKRATLNPRVLENIDAIIEFVQDLVDKDYAYVVDGDVYYRARSFSSYGKLSDQSIDDLRSGASERVSADEQGKKEDSVDFALWKAAKAGEPSWESPWGAGRPGWHIECSVMSTRYLADTLDIHGGGADLVFPHHENERAQSEARTGKTFVNYWLHNGFVTMGDDGEKMSKSLGNFVLAHDLLKEVDPTIVRFFLASAQYRAPLKFSHSNLEEAQRNLERLQTAHDNINYRLQDAKESLADDEKELGELQALDEHFIQVMDDDFNVPNALTVIYEALKRINIYMEAPQVSQAVLKAYDLQLSQWLAIIGIEFQDATILDSEVQALIEERDQARLDKDYDRSDAIRQELLDQGIILDDTPQGTRWRRSK</sequence>
<evidence type="ECO:0000256" key="13">
    <source>
        <dbReference type="HAMAP-Rule" id="MF_00041"/>
    </source>
</evidence>
<dbReference type="InterPro" id="IPR024909">
    <property type="entry name" value="Cys-tRNA/MSH_ligase"/>
</dbReference>
<dbReference type="EC" id="6.1.1.16" evidence="13"/>
<dbReference type="InterPro" id="IPR056411">
    <property type="entry name" value="CysS_C"/>
</dbReference>